<dbReference type="InterPro" id="IPR006016">
    <property type="entry name" value="UspA"/>
</dbReference>
<dbReference type="OrthoDB" id="3217301at2"/>
<dbReference type="PANTHER" id="PTHR46268:SF27">
    <property type="entry name" value="UNIVERSAL STRESS PROTEIN RV2623"/>
    <property type="match status" value="1"/>
</dbReference>
<reference evidence="5 6" key="1">
    <citation type="submission" date="2019-08" db="EMBL/GenBank/DDBJ databases">
        <authorList>
            <person name="Liang Q."/>
        </authorList>
    </citation>
    <scope>NUCLEOTIDE SEQUENCE [LARGE SCALE GENOMIC DNA]</scope>
    <source>
        <strain evidence="5 6">V1718</strain>
    </source>
</reference>
<dbReference type="AlphaFoldDB" id="A0A5B8XP38"/>
<evidence type="ECO:0000313" key="5">
    <source>
        <dbReference type="EMBL" id="QED27245.1"/>
    </source>
</evidence>
<evidence type="ECO:0000256" key="2">
    <source>
        <dbReference type="ARBA" id="ARBA00022741"/>
    </source>
</evidence>
<dbReference type="PRINTS" id="PR01438">
    <property type="entry name" value="UNVRSLSTRESS"/>
</dbReference>
<keyword evidence="3" id="KW-0067">ATP-binding</keyword>
<evidence type="ECO:0000313" key="6">
    <source>
        <dbReference type="Proteomes" id="UP000321595"/>
    </source>
</evidence>
<proteinExistence type="inferred from homology"/>
<dbReference type="PANTHER" id="PTHR46268">
    <property type="entry name" value="STRESS RESPONSE PROTEIN NHAX"/>
    <property type="match status" value="1"/>
</dbReference>
<evidence type="ECO:0000259" key="4">
    <source>
        <dbReference type="Pfam" id="PF00582"/>
    </source>
</evidence>
<organism evidence="5 6">
    <name type="scientific">Microvenator marinus</name>
    <dbReference type="NCBI Taxonomy" id="2600177"/>
    <lineage>
        <taxon>Bacteria</taxon>
        <taxon>Deltaproteobacteria</taxon>
        <taxon>Bradymonadales</taxon>
        <taxon>Microvenatoraceae</taxon>
        <taxon>Microvenator</taxon>
    </lineage>
</organism>
<dbReference type="Proteomes" id="UP000321595">
    <property type="component" value="Chromosome"/>
</dbReference>
<evidence type="ECO:0000256" key="3">
    <source>
        <dbReference type="ARBA" id="ARBA00022840"/>
    </source>
</evidence>
<dbReference type="KEGG" id="bbae:FRD01_08315"/>
<accession>A0A5B8XP38</accession>
<feature type="domain" description="UspA" evidence="4">
    <location>
        <begin position="2"/>
        <end position="143"/>
    </location>
</feature>
<gene>
    <name evidence="5" type="ORF">FRD01_08315</name>
</gene>
<protein>
    <submittedName>
        <fullName evidence="5">Universal stress protein</fullName>
    </submittedName>
</protein>
<dbReference type="EMBL" id="CP042467">
    <property type="protein sequence ID" value="QED27245.1"/>
    <property type="molecule type" value="Genomic_DNA"/>
</dbReference>
<feature type="domain" description="UspA" evidence="4">
    <location>
        <begin position="151"/>
        <end position="285"/>
    </location>
</feature>
<evidence type="ECO:0000256" key="1">
    <source>
        <dbReference type="ARBA" id="ARBA00008791"/>
    </source>
</evidence>
<comment type="similarity">
    <text evidence="1">Belongs to the universal stress protein A family.</text>
</comment>
<dbReference type="Gene3D" id="3.40.50.620">
    <property type="entry name" value="HUPs"/>
    <property type="match status" value="2"/>
</dbReference>
<dbReference type="InterPro" id="IPR014729">
    <property type="entry name" value="Rossmann-like_a/b/a_fold"/>
</dbReference>
<dbReference type="CDD" id="cd00293">
    <property type="entry name" value="USP-like"/>
    <property type="match status" value="2"/>
</dbReference>
<dbReference type="InterPro" id="IPR006015">
    <property type="entry name" value="Universal_stress_UspA"/>
</dbReference>
<dbReference type="RefSeq" id="WP_146958930.1">
    <property type="nucleotide sequence ID" value="NZ_CP042467.1"/>
</dbReference>
<dbReference type="SUPFAM" id="SSF52402">
    <property type="entry name" value="Adenine nucleotide alpha hydrolases-like"/>
    <property type="match status" value="2"/>
</dbReference>
<dbReference type="Pfam" id="PF00582">
    <property type="entry name" value="Usp"/>
    <property type="match status" value="2"/>
</dbReference>
<name>A0A5B8XP38_9DELT</name>
<sequence length="286" mass="31240">MTILVATDFSENAKSAVRVASLLSQRFDEPLTLMHAVDFAGDDNAWRVLYETADEIESAASKEANEELKKTYEAAVPESERTSYTTVVRFGQPAEAIIEEAEARKPSFIVAGTVGESRLQHLFFGRTTNHLVRETKVPVLAVPPLKSVEPFKRILFATDFSAGSEAALKHAKSLADRFGAELHVMHAVDVDHEVVRPSLGALMADIRPHVDALVASQKEELAALGVEHSYVEVGRPDAAIKKLAAKLDADLIVMGTHGRKGFARWFLGSTAERVLRNSEIPVLVVS</sequence>
<dbReference type="GO" id="GO:0005524">
    <property type="term" value="F:ATP binding"/>
    <property type="evidence" value="ECO:0007669"/>
    <property type="project" value="UniProtKB-KW"/>
</dbReference>
<keyword evidence="2" id="KW-0547">Nucleotide-binding</keyword>
<keyword evidence="6" id="KW-1185">Reference proteome</keyword>